<feature type="compositionally biased region" description="Basic and acidic residues" evidence="5">
    <location>
        <begin position="231"/>
        <end position="241"/>
    </location>
</feature>
<keyword evidence="2 6" id="KW-0812">Transmembrane</keyword>
<evidence type="ECO:0000313" key="8">
    <source>
        <dbReference type="Proteomes" id="UP001303373"/>
    </source>
</evidence>
<reference evidence="7 8" key="1">
    <citation type="submission" date="2023-11" db="EMBL/GenBank/DDBJ databases">
        <title>An acidophilic fungus is an integral part of prey digestion in a carnivorous sundew plant.</title>
        <authorList>
            <person name="Tsai I.J."/>
        </authorList>
    </citation>
    <scope>NUCLEOTIDE SEQUENCE [LARGE SCALE GENOMIC DNA]</scope>
    <source>
        <strain evidence="7">169a</strain>
    </source>
</reference>
<dbReference type="PANTHER" id="PTHR15549:SF26">
    <property type="entry name" value="AXIAL BUDDING PATTERN PROTEIN 2-RELATED"/>
    <property type="match status" value="1"/>
</dbReference>
<gene>
    <name evidence="7" type="ORF">R9X50_00184900</name>
</gene>
<evidence type="ECO:0000313" key="7">
    <source>
        <dbReference type="EMBL" id="WPG99044.1"/>
    </source>
</evidence>
<evidence type="ECO:0008006" key="9">
    <source>
        <dbReference type="Google" id="ProtNLM"/>
    </source>
</evidence>
<evidence type="ECO:0000256" key="6">
    <source>
        <dbReference type="SAM" id="Phobius"/>
    </source>
</evidence>
<evidence type="ECO:0000256" key="2">
    <source>
        <dbReference type="ARBA" id="ARBA00022692"/>
    </source>
</evidence>
<proteinExistence type="predicted"/>
<dbReference type="InterPro" id="IPR051694">
    <property type="entry name" value="Immunoregulatory_rcpt-like"/>
</dbReference>
<feature type="compositionally biased region" description="Basic and acidic residues" evidence="5">
    <location>
        <begin position="256"/>
        <end position="280"/>
    </location>
</feature>
<keyword evidence="8" id="KW-1185">Reference proteome</keyword>
<evidence type="ECO:0000256" key="4">
    <source>
        <dbReference type="ARBA" id="ARBA00023136"/>
    </source>
</evidence>
<keyword evidence="3 6" id="KW-1133">Transmembrane helix</keyword>
<dbReference type="Proteomes" id="UP001303373">
    <property type="component" value="Chromosome 2"/>
</dbReference>
<dbReference type="EMBL" id="CP138581">
    <property type="protein sequence ID" value="WPG99044.1"/>
    <property type="molecule type" value="Genomic_DNA"/>
</dbReference>
<sequence length="280" mass="29613">MSSTSTSSAPSATWVYPPFDANAPPLTDTSNFGPVHLQDWMLLEWEPKQADFTVALVCFSAGGAVTNNIVAQNASNSPLLLEFNQKQNSEGSLDEIYCHLWSKDSGAKNTVNFRFNNTPAAGAPVTYRAANAATSAPVSTATLSTISATFSASSTQTVQASTSSSSSHNSHQKNNGTGLTSRAIAGIAVGVIVGVLVLAAILGYLLWRRQKQSTVDVDADYKYDPAPAYPDHSESKDDAQHAELPARPLAEMESGPVHRDPKKPLPNELSGHDGATELPA</sequence>
<dbReference type="GO" id="GO:0071944">
    <property type="term" value="C:cell periphery"/>
    <property type="evidence" value="ECO:0007669"/>
    <property type="project" value="UniProtKB-ARBA"/>
</dbReference>
<organism evidence="7 8">
    <name type="scientific">Acrodontium crateriforme</name>
    <dbReference type="NCBI Taxonomy" id="150365"/>
    <lineage>
        <taxon>Eukaryota</taxon>
        <taxon>Fungi</taxon>
        <taxon>Dikarya</taxon>
        <taxon>Ascomycota</taxon>
        <taxon>Pezizomycotina</taxon>
        <taxon>Dothideomycetes</taxon>
        <taxon>Dothideomycetidae</taxon>
        <taxon>Mycosphaerellales</taxon>
        <taxon>Teratosphaeriaceae</taxon>
        <taxon>Acrodontium</taxon>
    </lineage>
</organism>
<dbReference type="GO" id="GO:0016020">
    <property type="term" value="C:membrane"/>
    <property type="evidence" value="ECO:0007669"/>
    <property type="project" value="UniProtKB-SubCell"/>
</dbReference>
<name>A0AAQ3M1G0_9PEZI</name>
<accession>A0AAQ3M1G0</accession>
<dbReference type="PANTHER" id="PTHR15549">
    <property type="entry name" value="PAIRED IMMUNOGLOBULIN-LIKE TYPE 2 RECEPTOR"/>
    <property type="match status" value="1"/>
</dbReference>
<feature type="transmembrane region" description="Helical" evidence="6">
    <location>
        <begin position="183"/>
        <end position="207"/>
    </location>
</feature>
<keyword evidence="4 6" id="KW-0472">Membrane</keyword>
<evidence type="ECO:0000256" key="1">
    <source>
        <dbReference type="ARBA" id="ARBA00004167"/>
    </source>
</evidence>
<evidence type="ECO:0000256" key="3">
    <source>
        <dbReference type="ARBA" id="ARBA00022989"/>
    </source>
</evidence>
<comment type="subcellular location">
    <subcellularLocation>
        <location evidence="1">Membrane</location>
        <topology evidence="1">Single-pass membrane protein</topology>
    </subcellularLocation>
</comment>
<evidence type="ECO:0000256" key="5">
    <source>
        <dbReference type="SAM" id="MobiDB-lite"/>
    </source>
</evidence>
<dbReference type="AlphaFoldDB" id="A0AAQ3M1G0"/>
<protein>
    <recommendedName>
        <fullName evidence="9">Mid2 domain-containing protein</fullName>
    </recommendedName>
</protein>
<feature type="region of interest" description="Disordered" evidence="5">
    <location>
        <begin position="221"/>
        <end position="280"/>
    </location>
</feature>